<sequence length="922" mass="101332">MRQYFTAKEQYPDCLMFCRIGDFYELFYEDAITASRELQLTLTARDKEKKQPMCGVPFHSAEGYFQRLLRKGYRIAVCEQIEDPKLTKTIVRREVTRVLTPGTAVDPALGAEQSNYLASVVVFDRCVGLALIDLSTGEFRATEFSGADGWALAVDELGRIKPVELLYAQNGLTGIAGKKQVLGFVKDEKVSRGRTESNGDPKTHVSDAGRGAPGLEEEEESSAGLDAIRTKTPLEDWVFTADYAVPLLRNQLRVQSLDGIGLSGHDAAAIAAGALLHYMRATKQGGLEHIDGLRFYERSTCLELDAVSVRNLELVEPLFSGESAQTTLFYTLDACCTPMGKRLLRSTLLRPSSDLSEIKARLEAVAEATADLRKREELRRSMNGMLDLERLLGRIALDSAGPREVMALAGTLGCLPGILAAVNLFEAGLWRKLSGVAAAETHVPEAGHGAPDSGAGFDAMEDLHELIVRSIADEPPVSLADGGVIRAGIDAELDELRELSRSGRQALVAIEERERQRTGIGSLKVRFNTVFGYYLEVTKANAKSVPADYERKQTLVNAERFTTPELKEYETKILTAQERSGEIERRLFAELRRQLLDAAKRMRDTARRVAEIDMLGCFAHLAALRGWTRPEVDAGGVLEFAGARHPVVERRLEESGSTRFVPNSVHLDADAGPAVLLITGPNMGGKSTYLRQSALLVIMAQCGCFVPAERMRVGLVDRIYTRIGASDNVARGRSTFMVEMTETAAILNTATNRSLVLLDEMGRGTATYDGLSLAWATVEYLHDRIGARTLFATHYHELTLLAERLSRLTNLRVTVKETQSGIVFLHTVEAGAASKSYGIEVARLAGLPTPVITRAREVLKVHERAETQQVRESAPSTPQLQMTMFTPLSQKIVDRLAEVDVDGLTPREALNLLAELQRELKG</sequence>
<dbReference type="InterPro" id="IPR007860">
    <property type="entry name" value="DNA_mmatch_repair_MutS_con_dom"/>
</dbReference>
<dbReference type="Pfam" id="PF05192">
    <property type="entry name" value="MutS_III"/>
    <property type="match status" value="1"/>
</dbReference>
<dbReference type="PIRSF" id="PIRSF037677">
    <property type="entry name" value="DNA_mis_repair_Msh6"/>
    <property type="match status" value="1"/>
</dbReference>
<dbReference type="SUPFAM" id="SSF53150">
    <property type="entry name" value="DNA repair protein MutS, domain II"/>
    <property type="match status" value="1"/>
</dbReference>
<keyword evidence="3 9" id="KW-0547">Nucleotide-binding</keyword>
<gene>
    <name evidence="9 13" type="primary">mutS</name>
    <name evidence="13" type="ORF">GCM10011585_32010</name>
</gene>
<dbReference type="SUPFAM" id="SSF48334">
    <property type="entry name" value="DNA repair protein MutS, domain III"/>
    <property type="match status" value="1"/>
</dbReference>
<dbReference type="InterPro" id="IPR007696">
    <property type="entry name" value="DNA_mismatch_repair_MutS_core"/>
</dbReference>
<dbReference type="SMART" id="SM00534">
    <property type="entry name" value="MUTSac"/>
    <property type="match status" value="1"/>
</dbReference>
<comment type="similarity">
    <text evidence="1 9 10">Belongs to the DNA mismatch repair MutS family.</text>
</comment>
<dbReference type="PROSITE" id="PS00486">
    <property type="entry name" value="DNA_MISMATCH_REPAIR_2"/>
    <property type="match status" value="1"/>
</dbReference>
<dbReference type="PANTHER" id="PTHR11361">
    <property type="entry name" value="DNA MISMATCH REPAIR PROTEIN MUTS FAMILY MEMBER"/>
    <property type="match status" value="1"/>
</dbReference>
<dbReference type="Gene3D" id="3.30.420.110">
    <property type="entry name" value="MutS, connector domain"/>
    <property type="match status" value="1"/>
</dbReference>
<evidence type="ECO:0000256" key="1">
    <source>
        <dbReference type="ARBA" id="ARBA00006271"/>
    </source>
</evidence>
<keyword evidence="5 9" id="KW-0067">ATP-binding</keyword>
<dbReference type="GO" id="GO:0005524">
    <property type="term" value="F:ATP binding"/>
    <property type="evidence" value="ECO:0007669"/>
    <property type="project" value="UniProtKB-UniRule"/>
</dbReference>
<evidence type="ECO:0000313" key="14">
    <source>
        <dbReference type="Proteomes" id="UP000647241"/>
    </source>
</evidence>
<proteinExistence type="inferred from homology"/>
<dbReference type="SMART" id="SM00533">
    <property type="entry name" value="MUTSd"/>
    <property type="match status" value="1"/>
</dbReference>
<dbReference type="NCBIfam" id="NF003810">
    <property type="entry name" value="PRK05399.1"/>
    <property type="match status" value="1"/>
</dbReference>
<dbReference type="Proteomes" id="UP000647241">
    <property type="component" value="Unassembled WGS sequence"/>
</dbReference>
<feature type="domain" description="DNA mismatch repair proteins mutS family" evidence="12">
    <location>
        <begin position="754"/>
        <end position="770"/>
    </location>
</feature>
<dbReference type="InterPro" id="IPR007695">
    <property type="entry name" value="DNA_mismatch_repair_MutS-lik_N"/>
</dbReference>
<accession>A0A917M980</accession>
<keyword evidence="4 9" id="KW-0227">DNA damage</keyword>
<dbReference type="CDD" id="cd03284">
    <property type="entry name" value="ABC_MutS1"/>
    <property type="match status" value="1"/>
</dbReference>
<dbReference type="GO" id="GO:0140664">
    <property type="term" value="F:ATP-dependent DNA damage sensor activity"/>
    <property type="evidence" value="ECO:0007669"/>
    <property type="project" value="InterPro"/>
</dbReference>
<comment type="function">
    <text evidence="8 9">This protein is involved in the repair of mismatches in DNA. It is possible that it carries out the mismatch recognition step. This protein has a weak ATPase activity.</text>
</comment>
<dbReference type="GO" id="GO:0005829">
    <property type="term" value="C:cytosol"/>
    <property type="evidence" value="ECO:0007669"/>
    <property type="project" value="TreeGrafter"/>
</dbReference>
<feature type="compositionally biased region" description="Basic and acidic residues" evidence="11">
    <location>
        <begin position="190"/>
        <end position="207"/>
    </location>
</feature>
<evidence type="ECO:0000256" key="9">
    <source>
        <dbReference type="HAMAP-Rule" id="MF_00096"/>
    </source>
</evidence>
<dbReference type="Pfam" id="PF01624">
    <property type="entry name" value="MutS_I"/>
    <property type="match status" value="1"/>
</dbReference>
<evidence type="ECO:0000256" key="4">
    <source>
        <dbReference type="ARBA" id="ARBA00022763"/>
    </source>
</evidence>
<evidence type="ECO:0000313" key="13">
    <source>
        <dbReference type="EMBL" id="GGG85700.1"/>
    </source>
</evidence>
<dbReference type="InterPro" id="IPR000432">
    <property type="entry name" value="DNA_mismatch_repair_MutS_C"/>
</dbReference>
<keyword evidence="6 9" id="KW-0238">DNA-binding</keyword>
<evidence type="ECO:0000256" key="3">
    <source>
        <dbReference type="ARBA" id="ARBA00022741"/>
    </source>
</evidence>
<feature type="binding site" evidence="9">
    <location>
        <begin position="680"/>
        <end position="687"/>
    </location>
    <ligand>
        <name>ATP</name>
        <dbReference type="ChEBI" id="CHEBI:30616"/>
    </ligand>
</feature>
<dbReference type="GO" id="GO:0030983">
    <property type="term" value="F:mismatched DNA binding"/>
    <property type="evidence" value="ECO:0007669"/>
    <property type="project" value="InterPro"/>
</dbReference>
<dbReference type="GO" id="GO:0003684">
    <property type="term" value="F:damaged DNA binding"/>
    <property type="evidence" value="ECO:0007669"/>
    <property type="project" value="UniProtKB-UniRule"/>
</dbReference>
<evidence type="ECO:0000256" key="10">
    <source>
        <dbReference type="RuleBase" id="RU003756"/>
    </source>
</evidence>
<dbReference type="EMBL" id="BMGT01000003">
    <property type="protein sequence ID" value="GGG85700.1"/>
    <property type="molecule type" value="Genomic_DNA"/>
</dbReference>
<dbReference type="InterPro" id="IPR036187">
    <property type="entry name" value="DNA_mismatch_repair_MutS_sf"/>
</dbReference>
<keyword evidence="14" id="KW-1185">Reference proteome</keyword>
<dbReference type="Pfam" id="PF05188">
    <property type="entry name" value="MutS_II"/>
    <property type="match status" value="2"/>
</dbReference>
<evidence type="ECO:0000256" key="11">
    <source>
        <dbReference type="SAM" id="MobiDB-lite"/>
    </source>
</evidence>
<protein>
    <recommendedName>
        <fullName evidence="2 9">DNA mismatch repair protein MutS</fullName>
    </recommendedName>
</protein>
<dbReference type="InterPro" id="IPR045076">
    <property type="entry name" value="MutS"/>
</dbReference>
<dbReference type="InterPro" id="IPR005748">
    <property type="entry name" value="DNA_mismatch_repair_MutS"/>
</dbReference>
<organism evidence="13 14">
    <name type="scientific">Edaphobacter dinghuensis</name>
    <dbReference type="NCBI Taxonomy" id="1560005"/>
    <lineage>
        <taxon>Bacteria</taxon>
        <taxon>Pseudomonadati</taxon>
        <taxon>Acidobacteriota</taxon>
        <taxon>Terriglobia</taxon>
        <taxon>Terriglobales</taxon>
        <taxon>Acidobacteriaceae</taxon>
        <taxon>Edaphobacter</taxon>
    </lineage>
</organism>
<evidence type="ECO:0000256" key="7">
    <source>
        <dbReference type="ARBA" id="ARBA00023204"/>
    </source>
</evidence>
<dbReference type="Gene3D" id="1.10.1420.10">
    <property type="match status" value="2"/>
</dbReference>
<evidence type="ECO:0000256" key="8">
    <source>
        <dbReference type="ARBA" id="ARBA00024647"/>
    </source>
</evidence>
<dbReference type="GO" id="GO:0006298">
    <property type="term" value="P:mismatch repair"/>
    <property type="evidence" value="ECO:0007669"/>
    <property type="project" value="UniProtKB-UniRule"/>
</dbReference>
<dbReference type="AlphaFoldDB" id="A0A917M980"/>
<dbReference type="Gene3D" id="3.40.50.300">
    <property type="entry name" value="P-loop containing nucleotide triphosphate hydrolases"/>
    <property type="match status" value="1"/>
</dbReference>
<dbReference type="SUPFAM" id="SSF52540">
    <property type="entry name" value="P-loop containing nucleoside triphosphate hydrolases"/>
    <property type="match status" value="1"/>
</dbReference>
<feature type="region of interest" description="Disordered" evidence="11">
    <location>
        <begin position="190"/>
        <end position="224"/>
    </location>
</feature>
<dbReference type="PANTHER" id="PTHR11361:SF34">
    <property type="entry name" value="DNA MISMATCH REPAIR PROTEIN MSH1, MITOCHONDRIAL"/>
    <property type="match status" value="1"/>
</dbReference>
<dbReference type="InterPro" id="IPR017261">
    <property type="entry name" value="DNA_mismatch_repair_MutS/MSH"/>
</dbReference>
<evidence type="ECO:0000256" key="2">
    <source>
        <dbReference type="ARBA" id="ARBA00021982"/>
    </source>
</evidence>
<dbReference type="InterPro" id="IPR007861">
    <property type="entry name" value="DNA_mismatch_repair_MutS_clamp"/>
</dbReference>
<evidence type="ECO:0000256" key="5">
    <source>
        <dbReference type="ARBA" id="ARBA00022840"/>
    </source>
</evidence>
<dbReference type="Pfam" id="PF00488">
    <property type="entry name" value="MutS_V"/>
    <property type="match status" value="1"/>
</dbReference>
<evidence type="ECO:0000256" key="6">
    <source>
        <dbReference type="ARBA" id="ARBA00023125"/>
    </source>
</evidence>
<dbReference type="NCBIfam" id="TIGR01070">
    <property type="entry name" value="mutS1"/>
    <property type="match status" value="1"/>
</dbReference>
<dbReference type="InterPro" id="IPR016151">
    <property type="entry name" value="DNA_mismatch_repair_MutS_N"/>
</dbReference>
<dbReference type="Gene3D" id="3.40.1170.10">
    <property type="entry name" value="DNA repair protein MutS, domain I"/>
    <property type="match status" value="1"/>
</dbReference>
<dbReference type="HAMAP" id="MF_00096">
    <property type="entry name" value="MutS"/>
    <property type="match status" value="1"/>
</dbReference>
<dbReference type="InterPro" id="IPR027417">
    <property type="entry name" value="P-loop_NTPase"/>
</dbReference>
<dbReference type="Gene3D" id="6.10.140.430">
    <property type="match status" value="1"/>
</dbReference>
<reference evidence="13" key="2">
    <citation type="submission" date="2020-09" db="EMBL/GenBank/DDBJ databases">
        <authorList>
            <person name="Sun Q."/>
            <person name="Zhou Y."/>
        </authorList>
    </citation>
    <scope>NUCLEOTIDE SEQUENCE</scope>
    <source>
        <strain evidence="13">CGMCC 1.12997</strain>
    </source>
</reference>
<dbReference type="Pfam" id="PF05190">
    <property type="entry name" value="MutS_IV"/>
    <property type="match status" value="1"/>
</dbReference>
<dbReference type="InterPro" id="IPR036678">
    <property type="entry name" value="MutS_con_dom_sf"/>
</dbReference>
<keyword evidence="7 9" id="KW-0234">DNA repair</keyword>
<comment type="caution">
    <text evidence="13">The sequence shown here is derived from an EMBL/GenBank/DDBJ whole genome shotgun (WGS) entry which is preliminary data.</text>
</comment>
<dbReference type="FunFam" id="3.40.50.300:FF:000870">
    <property type="entry name" value="MutS protein homolog 4"/>
    <property type="match status" value="1"/>
</dbReference>
<name>A0A917M980_9BACT</name>
<reference evidence="13" key="1">
    <citation type="journal article" date="2014" name="Int. J. Syst. Evol. Microbiol.">
        <title>Complete genome sequence of Corynebacterium casei LMG S-19264T (=DSM 44701T), isolated from a smear-ripened cheese.</title>
        <authorList>
            <consortium name="US DOE Joint Genome Institute (JGI-PGF)"/>
            <person name="Walter F."/>
            <person name="Albersmeier A."/>
            <person name="Kalinowski J."/>
            <person name="Ruckert C."/>
        </authorList>
    </citation>
    <scope>NUCLEOTIDE SEQUENCE</scope>
    <source>
        <strain evidence="13">CGMCC 1.12997</strain>
    </source>
</reference>
<dbReference type="SUPFAM" id="SSF55271">
    <property type="entry name" value="DNA repair protein MutS, domain I"/>
    <property type="match status" value="1"/>
</dbReference>
<evidence type="ECO:0000259" key="12">
    <source>
        <dbReference type="PROSITE" id="PS00486"/>
    </source>
</evidence>